<dbReference type="STRING" id="1873482.Xedl_02281"/>
<keyword evidence="2" id="KW-1185">Reference proteome</keyword>
<dbReference type="GO" id="GO:0046718">
    <property type="term" value="P:symbiont entry into host cell"/>
    <property type="evidence" value="ECO:0007669"/>
    <property type="project" value="InterPro"/>
</dbReference>
<dbReference type="OrthoDB" id="5691094at2"/>
<sequence>MAKNDFLPFGLADGANVLSNEEYNKLAARTNGFSSGVAKSQELNKVWRQASVIASVVAQFIAETTGNDVLDDGNLATLQNGLLNALRATVSSTVPSASVTTAGITRLSNDTDSNADNVAATSRAVKMVADSRLEKSRNGADIPNKSEFVKNLGLADAVKRAENAKFVVERGRNALGTWVIWSDGAIELFGLGSPIAGLAAVRFPIELPSTSYYISIAERIAYDTTENVAHISMVIDRTLTRSGFNARCQVSNGGASGSSFSWRIYYAPF</sequence>
<dbReference type="EMBL" id="MKGQ01000014">
    <property type="protein sequence ID" value="OKP02630.1"/>
    <property type="molecule type" value="Genomic_DNA"/>
</dbReference>
<protein>
    <recommendedName>
        <fullName evidence="3">Tail fiber protein</fullName>
    </recommendedName>
</protein>
<evidence type="ECO:0000313" key="2">
    <source>
        <dbReference type="Proteomes" id="UP000186268"/>
    </source>
</evidence>
<comment type="caution">
    <text evidence="1">The sequence shown here is derived from an EMBL/GenBank/DDBJ whole genome shotgun (WGS) entry which is preliminary data.</text>
</comment>
<evidence type="ECO:0008006" key="3">
    <source>
        <dbReference type="Google" id="ProtNLM"/>
    </source>
</evidence>
<name>A0A1Q5TQZ1_9GAMM</name>
<proteinExistence type="predicted"/>
<dbReference type="AlphaFoldDB" id="A0A1Q5TQZ1"/>
<dbReference type="GO" id="GO:0019062">
    <property type="term" value="P:virion attachment to host cell"/>
    <property type="evidence" value="ECO:0007669"/>
    <property type="project" value="InterPro"/>
</dbReference>
<accession>A0A1Q5TQZ1</accession>
<dbReference type="RefSeq" id="WP_074023798.1">
    <property type="nucleotide sequence ID" value="NZ_CAWNAG010000046.1"/>
</dbReference>
<evidence type="ECO:0000313" key="1">
    <source>
        <dbReference type="EMBL" id="OKP02630.1"/>
    </source>
</evidence>
<dbReference type="InterPro" id="IPR005068">
    <property type="entry name" value="Phage_lambda_Stf-r2"/>
</dbReference>
<reference evidence="1 2" key="1">
    <citation type="submission" date="2016-09" db="EMBL/GenBank/DDBJ databases">
        <title>Xenorhabdus thuongxuanensis sp. nov. and Xenorhabdus eapokensis sp. nov., isolated from Steinernema species.</title>
        <authorList>
            <person name="Kaempfer P."/>
            <person name="Tobias N.J."/>
            <person name="Phan Ke L."/>
            <person name="Bode H.B."/>
            <person name="Glaeser S.P."/>
        </authorList>
    </citation>
    <scope>NUCLEOTIDE SEQUENCE [LARGE SCALE GENOMIC DNA]</scope>
    <source>
        <strain evidence="1 2">DL20</strain>
    </source>
</reference>
<dbReference type="Proteomes" id="UP000186268">
    <property type="component" value="Unassembled WGS sequence"/>
</dbReference>
<gene>
    <name evidence="1" type="ORF">Xedl_02281</name>
</gene>
<dbReference type="Pfam" id="PF03406">
    <property type="entry name" value="Phage_fiber_2"/>
    <property type="match status" value="1"/>
</dbReference>
<organism evidence="1 2">
    <name type="scientific">Xenorhabdus eapokensis</name>
    <dbReference type="NCBI Taxonomy" id="1873482"/>
    <lineage>
        <taxon>Bacteria</taxon>
        <taxon>Pseudomonadati</taxon>
        <taxon>Pseudomonadota</taxon>
        <taxon>Gammaproteobacteria</taxon>
        <taxon>Enterobacterales</taxon>
        <taxon>Morganellaceae</taxon>
        <taxon>Xenorhabdus</taxon>
    </lineage>
</organism>